<organism evidence="1 2">
    <name type="scientific">Neisseria sicca</name>
    <dbReference type="NCBI Taxonomy" id="490"/>
    <lineage>
        <taxon>Bacteria</taxon>
        <taxon>Pseudomonadati</taxon>
        <taxon>Pseudomonadota</taxon>
        <taxon>Betaproteobacteria</taxon>
        <taxon>Neisseriales</taxon>
        <taxon>Neisseriaceae</taxon>
        <taxon>Neisseria</taxon>
    </lineage>
</organism>
<reference evidence="1" key="1">
    <citation type="submission" date="2020-04" db="EMBL/GenBank/DDBJ databases">
        <title>Deep metagenomics examines the oral microbiome during advanced dental caries in children, revealing novel taxa and co-occurrences with host molecules.</title>
        <authorList>
            <person name="Baker J.L."/>
            <person name="Morton J.T."/>
            <person name="Dinis M."/>
            <person name="Alvarez R."/>
            <person name="Tran N.C."/>
            <person name="Knight R."/>
            <person name="Edlund A."/>
        </authorList>
    </citation>
    <scope>NUCLEOTIDE SEQUENCE</scope>
    <source>
        <strain evidence="1">JCVI_32_bin.62</strain>
    </source>
</reference>
<name>A0A930GU31_NEISI</name>
<feature type="non-terminal residue" evidence="1">
    <location>
        <position position="1"/>
    </location>
</feature>
<evidence type="ECO:0000313" key="1">
    <source>
        <dbReference type="EMBL" id="MBF1266141.1"/>
    </source>
</evidence>
<accession>A0A930GU31</accession>
<dbReference type="AlphaFoldDB" id="A0A930GU31"/>
<dbReference type="Proteomes" id="UP000780345">
    <property type="component" value="Unassembled WGS sequence"/>
</dbReference>
<dbReference type="Gene3D" id="3.40.50.300">
    <property type="entry name" value="P-loop containing nucleotide triphosphate hydrolases"/>
    <property type="match status" value="1"/>
</dbReference>
<proteinExistence type="predicted"/>
<dbReference type="InterPro" id="IPR027417">
    <property type="entry name" value="P-loop_NTPase"/>
</dbReference>
<dbReference type="EMBL" id="JABZQQ010000165">
    <property type="protein sequence ID" value="MBF1266141.1"/>
    <property type="molecule type" value="Genomic_DNA"/>
</dbReference>
<gene>
    <name evidence="1" type="ORF">HXM80_11065</name>
</gene>
<protein>
    <submittedName>
        <fullName evidence="1">Poly(A) polymerase</fullName>
    </submittedName>
</protein>
<evidence type="ECO:0000313" key="2">
    <source>
        <dbReference type="Proteomes" id="UP000780345"/>
    </source>
</evidence>
<comment type="caution">
    <text evidence="1">The sequence shown here is derived from an EMBL/GenBank/DDBJ whole genome shotgun (WGS) entry which is preliminary data.</text>
</comment>
<sequence length="53" mass="6241">VHLIYLEVPYTQLLSQNRNREYSVPNDVIHRMINKLEIPDYSEAHTVDFVVGN</sequence>